<proteinExistence type="predicted"/>
<keyword evidence="3" id="KW-1185">Reference proteome</keyword>
<dbReference type="InterPro" id="IPR026960">
    <property type="entry name" value="RVT-Znf"/>
</dbReference>
<protein>
    <recommendedName>
        <fullName evidence="1">Reverse transcriptase zinc-binding domain-containing protein</fullName>
    </recommendedName>
</protein>
<name>A0A8J5Z330_9ROSI</name>
<accession>A0A8J5Z330</accession>
<dbReference type="EMBL" id="JAHUZN010000005">
    <property type="protein sequence ID" value="KAG8493168.1"/>
    <property type="molecule type" value="Genomic_DNA"/>
</dbReference>
<evidence type="ECO:0000313" key="3">
    <source>
        <dbReference type="Proteomes" id="UP000701853"/>
    </source>
</evidence>
<dbReference type="AlphaFoldDB" id="A0A8J5Z330"/>
<evidence type="ECO:0000259" key="1">
    <source>
        <dbReference type="Pfam" id="PF13966"/>
    </source>
</evidence>
<organism evidence="2 3">
    <name type="scientific">Gossypium anomalum</name>
    <dbReference type="NCBI Taxonomy" id="47600"/>
    <lineage>
        <taxon>Eukaryota</taxon>
        <taxon>Viridiplantae</taxon>
        <taxon>Streptophyta</taxon>
        <taxon>Embryophyta</taxon>
        <taxon>Tracheophyta</taxon>
        <taxon>Spermatophyta</taxon>
        <taxon>Magnoliopsida</taxon>
        <taxon>eudicotyledons</taxon>
        <taxon>Gunneridae</taxon>
        <taxon>Pentapetalae</taxon>
        <taxon>rosids</taxon>
        <taxon>malvids</taxon>
        <taxon>Malvales</taxon>
        <taxon>Malvaceae</taxon>
        <taxon>Malvoideae</taxon>
        <taxon>Gossypium</taxon>
    </lineage>
</organism>
<sequence>MLTNYKQFYKRLWYLDLPSKVKITSWRISCNFLPTFNNLHYRRLAGFANCPRCQNEAEMSEHVFRDCLITKEIWEKLHVTWPIAVANTEYGE</sequence>
<comment type="caution">
    <text evidence="2">The sequence shown here is derived from an EMBL/GenBank/DDBJ whole genome shotgun (WGS) entry which is preliminary data.</text>
</comment>
<dbReference type="Pfam" id="PF13966">
    <property type="entry name" value="zf-RVT"/>
    <property type="match status" value="1"/>
</dbReference>
<reference evidence="2 3" key="1">
    <citation type="journal article" date="2021" name="bioRxiv">
        <title>The Gossypium anomalum genome as a resource for cotton improvement and evolutionary analysis of hybrid incompatibility.</title>
        <authorList>
            <person name="Grover C.E."/>
            <person name="Yuan D."/>
            <person name="Arick M.A."/>
            <person name="Miller E.R."/>
            <person name="Hu G."/>
            <person name="Peterson D.G."/>
            <person name="Wendel J.F."/>
            <person name="Udall J.A."/>
        </authorList>
    </citation>
    <scope>NUCLEOTIDE SEQUENCE [LARGE SCALE GENOMIC DNA]</scope>
    <source>
        <strain evidence="2">JFW-Udall</strain>
        <tissue evidence="2">Leaf</tissue>
    </source>
</reference>
<gene>
    <name evidence="2" type="ORF">CXB51_010544</name>
</gene>
<feature type="domain" description="Reverse transcriptase zinc-binding" evidence="1">
    <location>
        <begin position="6"/>
        <end position="74"/>
    </location>
</feature>
<evidence type="ECO:0000313" key="2">
    <source>
        <dbReference type="EMBL" id="KAG8493168.1"/>
    </source>
</evidence>
<dbReference type="OrthoDB" id="1001105at2759"/>
<dbReference type="Proteomes" id="UP000701853">
    <property type="component" value="Chromosome 5"/>
</dbReference>